<dbReference type="HAMAP" id="MF_01494">
    <property type="entry name" value="DEAD_helicase_CshB"/>
    <property type="match status" value="1"/>
</dbReference>
<accession>A0A285TFI5</accession>
<evidence type="ECO:0000313" key="11">
    <source>
        <dbReference type="Proteomes" id="UP000219636"/>
    </source>
</evidence>
<keyword evidence="11" id="KW-1185">Reference proteome</keyword>
<dbReference type="GO" id="GO:0009409">
    <property type="term" value="P:response to cold"/>
    <property type="evidence" value="ECO:0007669"/>
    <property type="project" value="InterPro"/>
</dbReference>
<evidence type="ECO:0000256" key="3">
    <source>
        <dbReference type="ARBA" id="ARBA00022806"/>
    </source>
</evidence>
<dbReference type="Pfam" id="PF00271">
    <property type="entry name" value="Helicase_C"/>
    <property type="match status" value="1"/>
</dbReference>
<evidence type="ECO:0000256" key="6">
    <source>
        <dbReference type="PROSITE-ProRule" id="PRU00552"/>
    </source>
</evidence>
<dbReference type="Proteomes" id="UP000219636">
    <property type="component" value="Unassembled WGS sequence"/>
</dbReference>
<organism evidence="10 11">
    <name type="scientific">Ureibacillus xyleni</name>
    <dbReference type="NCBI Taxonomy" id="614648"/>
    <lineage>
        <taxon>Bacteria</taxon>
        <taxon>Bacillati</taxon>
        <taxon>Bacillota</taxon>
        <taxon>Bacilli</taxon>
        <taxon>Bacillales</taxon>
        <taxon>Caryophanaceae</taxon>
        <taxon>Ureibacillus</taxon>
    </lineage>
</organism>
<dbReference type="AlphaFoldDB" id="A0A285TFI5"/>
<keyword evidence="4 5" id="KW-0067">ATP-binding</keyword>
<dbReference type="GO" id="GO:0005840">
    <property type="term" value="C:ribosome"/>
    <property type="evidence" value="ECO:0007669"/>
    <property type="project" value="TreeGrafter"/>
</dbReference>
<feature type="domain" description="Helicase ATP-binding" evidence="7">
    <location>
        <begin position="33"/>
        <end position="203"/>
    </location>
</feature>
<dbReference type="EMBL" id="OBMQ01000012">
    <property type="protein sequence ID" value="SOC20940.1"/>
    <property type="molecule type" value="Genomic_DNA"/>
</dbReference>
<dbReference type="CDD" id="cd18787">
    <property type="entry name" value="SF2_C_DEAD"/>
    <property type="match status" value="1"/>
</dbReference>
<dbReference type="PROSITE" id="PS51194">
    <property type="entry name" value="HELICASE_CTER"/>
    <property type="match status" value="1"/>
</dbReference>
<dbReference type="RefSeq" id="WP_097074559.1">
    <property type="nucleotide sequence ID" value="NZ_OBMQ01000012.1"/>
</dbReference>
<feature type="domain" description="DEAD-box RNA helicase Q" evidence="9">
    <location>
        <begin position="2"/>
        <end position="30"/>
    </location>
</feature>
<dbReference type="PANTHER" id="PTHR47963">
    <property type="entry name" value="DEAD-BOX ATP-DEPENDENT RNA HELICASE 47, MITOCHONDRIAL"/>
    <property type="match status" value="1"/>
</dbReference>
<dbReference type="OrthoDB" id="9805696at2"/>
<protein>
    <recommendedName>
        <fullName evidence="5">DEAD-box ATP-dependent RNA helicase CshB</fullName>
        <ecNumber evidence="5">3.6.4.13</ecNumber>
    </recommendedName>
</protein>
<dbReference type="SUPFAM" id="SSF52540">
    <property type="entry name" value="P-loop containing nucleoside triphosphate hydrolases"/>
    <property type="match status" value="1"/>
</dbReference>
<dbReference type="InterPro" id="IPR027417">
    <property type="entry name" value="P-loop_NTPase"/>
</dbReference>
<dbReference type="GO" id="GO:0005829">
    <property type="term" value="C:cytosol"/>
    <property type="evidence" value="ECO:0007669"/>
    <property type="project" value="TreeGrafter"/>
</dbReference>
<keyword evidence="5" id="KW-0963">Cytoplasm</keyword>
<dbReference type="PROSITE" id="PS51195">
    <property type="entry name" value="Q_MOTIF"/>
    <property type="match status" value="1"/>
</dbReference>
<dbReference type="EC" id="3.6.4.13" evidence="5"/>
<comment type="similarity">
    <text evidence="5">Belongs to the DEAD box helicase family. CshB subfamily.</text>
</comment>
<reference evidence="11" key="1">
    <citation type="submission" date="2017-08" db="EMBL/GenBank/DDBJ databases">
        <authorList>
            <person name="Varghese N."/>
            <person name="Submissions S."/>
        </authorList>
    </citation>
    <scope>NUCLEOTIDE SEQUENCE [LARGE SCALE GENOMIC DNA]</scope>
    <source>
        <strain evidence="11">JC22</strain>
    </source>
</reference>
<dbReference type="GO" id="GO:0003724">
    <property type="term" value="F:RNA helicase activity"/>
    <property type="evidence" value="ECO:0007669"/>
    <property type="project" value="UniProtKB-UniRule"/>
</dbReference>
<dbReference type="SMART" id="SM00490">
    <property type="entry name" value="HELICc"/>
    <property type="match status" value="1"/>
</dbReference>
<dbReference type="GO" id="GO:0033592">
    <property type="term" value="F:RNA strand annealing activity"/>
    <property type="evidence" value="ECO:0007669"/>
    <property type="project" value="TreeGrafter"/>
</dbReference>
<dbReference type="PANTHER" id="PTHR47963:SF1">
    <property type="entry name" value="DEAD-BOX ATP-DEPENDENT RNA HELICASE CSHB"/>
    <property type="match status" value="1"/>
</dbReference>
<evidence type="ECO:0000256" key="4">
    <source>
        <dbReference type="ARBA" id="ARBA00022840"/>
    </source>
</evidence>
<feature type="domain" description="Helicase C-terminal" evidence="8">
    <location>
        <begin position="230"/>
        <end position="373"/>
    </location>
</feature>
<dbReference type="SMART" id="SM00487">
    <property type="entry name" value="DEXDc"/>
    <property type="match status" value="1"/>
</dbReference>
<comment type="function">
    <text evidence="5">Probable DEAD-box RNA helicase. May work in conjunction with the cold shock proteins to ensure proper initiation of transcription at low and optimal temperatures.</text>
</comment>
<keyword evidence="5" id="KW-0694">RNA-binding</keyword>
<evidence type="ECO:0000256" key="5">
    <source>
        <dbReference type="HAMAP-Rule" id="MF_01494"/>
    </source>
</evidence>
<sequence>MSKYTDYDFKPFLRQAVEKLGFVEPTPIQKEMIPLILKGKSAIGQAHTGTGKTHSFLLPIVQRIVEEKQEVQAVITSPTRELAQQIFDALNQLIEETSIQSKLFIGGTDKQRTIDKLKTQPQIVVGTPGRIRDLVKEGALLVHTASILVVDEADLAFDMGFIEDIDGFASVMPENLEMYVFSATIPVKLQPFLKKYMESPIHIQMNDKRPVAENIEFVLVPVRSKSRNKRLLEVIEAINPFLAVIFCNTRKNAEAVAAFLAEEGIRAGQIHGDLSPRDRKKMMKQIRDLEFQYIVATDLAARGIDIQGISHVINYEIPEDLEFFIHRVGRTARAGNKGVAITLFEPEDEDAIVRIEKMGIPFEQKDVKKGEWIELKERHARQKRVKHENEIDKIAKVRVHKPKKVKPGYKRAMKWEMEKIKKKERRKRNRTK</sequence>
<evidence type="ECO:0000259" key="7">
    <source>
        <dbReference type="PROSITE" id="PS51192"/>
    </source>
</evidence>
<gene>
    <name evidence="5" type="primary">cshB</name>
    <name evidence="10" type="ORF">SAMN05880501_11273</name>
</gene>
<evidence type="ECO:0000259" key="9">
    <source>
        <dbReference type="PROSITE" id="PS51195"/>
    </source>
</evidence>
<dbReference type="PROSITE" id="PS51192">
    <property type="entry name" value="HELICASE_ATP_BIND_1"/>
    <property type="match status" value="1"/>
</dbReference>
<dbReference type="InterPro" id="IPR050547">
    <property type="entry name" value="DEAD_box_RNA_helicases"/>
</dbReference>
<comment type="catalytic activity">
    <reaction evidence="5">
        <text>ATP + H2O = ADP + phosphate + H(+)</text>
        <dbReference type="Rhea" id="RHEA:13065"/>
        <dbReference type="ChEBI" id="CHEBI:15377"/>
        <dbReference type="ChEBI" id="CHEBI:15378"/>
        <dbReference type="ChEBI" id="CHEBI:30616"/>
        <dbReference type="ChEBI" id="CHEBI:43474"/>
        <dbReference type="ChEBI" id="CHEBI:456216"/>
        <dbReference type="EC" id="3.6.4.13"/>
    </reaction>
</comment>
<dbReference type="InterPro" id="IPR011545">
    <property type="entry name" value="DEAD/DEAH_box_helicase_dom"/>
</dbReference>
<evidence type="ECO:0000313" key="10">
    <source>
        <dbReference type="EMBL" id="SOC20940.1"/>
    </source>
</evidence>
<keyword evidence="1 5" id="KW-0547">Nucleotide-binding</keyword>
<dbReference type="Pfam" id="PF00270">
    <property type="entry name" value="DEAD"/>
    <property type="match status" value="1"/>
</dbReference>
<keyword evidence="5" id="KW-0346">Stress response</keyword>
<comment type="subcellular location">
    <subcellularLocation>
        <location evidence="5">Cytoplasm</location>
    </subcellularLocation>
</comment>
<evidence type="ECO:0000256" key="1">
    <source>
        <dbReference type="ARBA" id="ARBA00022741"/>
    </source>
</evidence>
<keyword evidence="2 5" id="KW-0378">Hydrolase</keyword>
<dbReference type="CDD" id="cd00268">
    <property type="entry name" value="DEADc"/>
    <property type="match status" value="1"/>
</dbReference>
<dbReference type="GO" id="GO:0005524">
    <property type="term" value="F:ATP binding"/>
    <property type="evidence" value="ECO:0007669"/>
    <property type="project" value="UniProtKB-UniRule"/>
</dbReference>
<name>A0A285TFI5_9BACL</name>
<keyword evidence="3 5" id="KW-0347">Helicase</keyword>
<dbReference type="GO" id="GO:0006401">
    <property type="term" value="P:RNA catabolic process"/>
    <property type="evidence" value="ECO:0007669"/>
    <property type="project" value="UniProtKB-UniRule"/>
</dbReference>
<dbReference type="InterPro" id="IPR030881">
    <property type="entry name" value="CshB"/>
</dbReference>
<evidence type="ECO:0000256" key="2">
    <source>
        <dbReference type="ARBA" id="ARBA00022801"/>
    </source>
</evidence>
<dbReference type="Gene3D" id="3.40.50.300">
    <property type="entry name" value="P-loop containing nucleotide triphosphate hydrolases"/>
    <property type="match status" value="2"/>
</dbReference>
<proteinExistence type="inferred from homology"/>
<dbReference type="InterPro" id="IPR001650">
    <property type="entry name" value="Helicase_C-like"/>
</dbReference>
<dbReference type="InterPro" id="IPR014001">
    <property type="entry name" value="Helicase_ATP-bd"/>
</dbReference>
<evidence type="ECO:0000259" key="8">
    <source>
        <dbReference type="PROSITE" id="PS51194"/>
    </source>
</evidence>
<dbReference type="GO" id="GO:0016887">
    <property type="term" value="F:ATP hydrolysis activity"/>
    <property type="evidence" value="ECO:0007669"/>
    <property type="project" value="RHEA"/>
</dbReference>
<dbReference type="InterPro" id="IPR014014">
    <property type="entry name" value="RNA_helicase_DEAD_Q_motif"/>
</dbReference>
<dbReference type="InterPro" id="IPR044742">
    <property type="entry name" value="DEAD/DEAH_RhlB"/>
</dbReference>
<feature type="short sequence motif" description="Q motif" evidence="6">
    <location>
        <begin position="2"/>
        <end position="30"/>
    </location>
</feature>